<dbReference type="Pfam" id="PF01381">
    <property type="entry name" value="HTH_3"/>
    <property type="match status" value="1"/>
</dbReference>
<dbReference type="InterPro" id="IPR010982">
    <property type="entry name" value="Lambda_DNA-bd_dom_sf"/>
</dbReference>
<accession>A0ABR6TLR3</accession>
<evidence type="ECO:0000259" key="1">
    <source>
        <dbReference type="PROSITE" id="PS50943"/>
    </source>
</evidence>
<gene>
    <name evidence="2" type="ORF">HLB29_06590</name>
</gene>
<comment type="caution">
    <text evidence="2">The sequence shown here is derived from an EMBL/GenBank/DDBJ whole genome shotgun (WGS) entry which is preliminary data.</text>
</comment>
<dbReference type="CDD" id="cd00093">
    <property type="entry name" value="HTH_XRE"/>
    <property type="match status" value="1"/>
</dbReference>
<dbReference type="EMBL" id="JABGBW010000004">
    <property type="protein sequence ID" value="MBC2576350.1"/>
    <property type="molecule type" value="Genomic_DNA"/>
</dbReference>
<feature type="domain" description="HTH cro/C1-type" evidence="1">
    <location>
        <begin position="8"/>
        <end position="62"/>
    </location>
</feature>
<sequence length="498" mass="58457">MENLDSYLKKKLKSKNMKIDTFIKKTKMSKSTIYRVMKGLQKPSDDLIEKIAEVLNLSQIEKRELIYYSNVSTSDEGLTSARNAVLKLLYDTSIDVHTEDLELIYYDKEKYVRYFNDILHTILKICTKNNFKIDFRIINCNTDFITSSLINFIPKLGKKTDNYCIQHLVSLASDSPKDSINILSEVLPLLQLDNYSLYYNDSSSTGNIGIFNNLLIISYKYEDDNGEIISTHNYISFPEDGLPACYVSRNENYLYEFFDRNYNSLIQEYKLAVNNRKEYEFLGYELAKLENEYEVFLFKPDPCYNRIPIEVYKDIIEKTSKDELKVFLNNLSTNNFNDNGTLDFMPELISYLENRIKSSFKNIQVDIFTKKGLEEFAKSGRLSDHLIGLPSFTKEEVKIILEFIKSRHVDKKDPYRFYIVENEYNNNEFILTVFKNYGLFIEYCNPNSHANNYPHCFIEHKELSDIFAEFADNYVPTMITMDTKKSIEFIDSLITEYC</sequence>
<dbReference type="Gene3D" id="1.10.260.40">
    <property type="entry name" value="lambda repressor-like DNA-binding domains"/>
    <property type="match status" value="1"/>
</dbReference>
<proteinExistence type="predicted"/>
<dbReference type="Proteomes" id="UP000713904">
    <property type="component" value="Unassembled WGS sequence"/>
</dbReference>
<dbReference type="SMART" id="SM00530">
    <property type="entry name" value="HTH_XRE"/>
    <property type="match status" value="1"/>
</dbReference>
<reference evidence="2 3" key="1">
    <citation type="submission" date="2020-05" db="EMBL/GenBank/DDBJ databases">
        <title>Draft genome of xy-202 and genomic insight in genome of the genus Peptostreptococcus.</title>
        <authorList>
            <person name="Zhang Z."/>
        </authorList>
    </citation>
    <scope>NUCLEOTIDE SEQUENCE [LARGE SCALE GENOMIC DNA]</scope>
    <source>
        <strain evidence="2 3">DSM 27025</strain>
    </source>
</reference>
<dbReference type="PROSITE" id="PS50943">
    <property type="entry name" value="HTH_CROC1"/>
    <property type="match status" value="1"/>
</dbReference>
<protein>
    <submittedName>
        <fullName evidence="2">Helix-turn-helix transcriptional regulator</fullName>
    </submittedName>
</protein>
<evidence type="ECO:0000313" key="2">
    <source>
        <dbReference type="EMBL" id="MBC2576350.1"/>
    </source>
</evidence>
<keyword evidence="3" id="KW-1185">Reference proteome</keyword>
<dbReference type="RefSeq" id="WP_185624375.1">
    <property type="nucleotide sequence ID" value="NZ_JABGBW010000004.1"/>
</dbReference>
<organism evidence="2 3">
    <name type="scientific">Peptostreptococcus canis</name>
    <dbReference type="NCBI Taxonomy" id="1159213"/>
    <lineage>
        <taxon>Bacteria</taxon>
        <taxon>Bacillati</taxon>
        <taxon>Bacillota</taxon>
        <taxon>Clostridia</taxon>
        <taxon>Peptostreptococcales</taxon>
        <taxon>Peptostreptococcaceae</taxon>
        <taxon>Peptostreptococcus</taxon>
    </lineage>
</organism>
<dbReference type="SUPFAM" id="SSF47413">
    <property type="entry name" value="lambda repressor-like DNA-binding domains"/>
    <property type="match status" value="1"/>
</dbReference>
<dbReference type="InterPro" id="IPR001387">
    <property type="entry name" value="Cro/C1-type_HTH"/>
</dbReference>
<name>A0ABR6TLR3_9FIRM</name>
<evidence type="ECO:0000313" key="3">
    <source>
        <dbReference type="Proteomes" id="UP000713904"/>
    </source>
</evidence>